<comment type="caution">
    <text evidence="5">The sequence shown here is derived from an EMBL/GenBank/DDBJ whole genome shotgun (WGS) entry which is preliminary data.</text>
</comment>
<dbReference type="Pfam" id="PF00933">
    <property type="entry name" value="Glyco_hydro_3"/>
    <property type="match status" value="1"/>
</dbReference>
<evidence type="ECO:0000256" key="2">
    <source>
        <dbReference type="ARBA" id="ARBA00022729"/>
    </source>
</evidence>
<dbReference type="Gene3D" id="3.20.20.300">
    <property type="entry name" value="Glycoside hydrolase, family 3, N-terminal domain"/>
    <property type="match status" value="1"/>
</dbReference>
<dbReference type="PANTHER" id="PTHR42721:SF3">
    <property type="entry name" value="BETA-D-XYLOSIDASE 5-RELATED"/>
    <property type="match status" value="1"/>
</dbReference>
<name>A0ABW3JGP7_9FLAO</name>
<dbReference type="Gene3D" id="3.40.50.1700">
    <property type="entry name" value="Glycoside hydrolase family 3 C-terminal domain"/>
    <property type="match status" value="1"/>
</dbReference>
<proteinExistence type="inferred from homology"/>
<dbReference type="PANTHER" id="PTHR42721">
    <property type="entry name" value="SUGAR HYDROLASE-RELATED"/>
    <property type="match status" value="1"/>
</dbReference>
<organism evidence="5 6">
    <name type="scientific">Mariniflexile jejuense</name>
    <dbReference type="NCBI Taxonomy" id="1173582"/>
    <lineage>
        <taxon>Bacteria</taxon>
        <taxon>Pseudomonadati</taxon>
        <taxon>Bacteroidota</taxon>
        <taxon>Flavobacteriia</taxon>
        <taxon>Flavobacteriales</taxon>
        <taxon>Flavobacteriaceae</taxon>
        <taxon>Mariniflexile</taxon>
    </lineage>
</organism>
<dbReference type="Pfam" id="PF01915">
    <property type="entry name" value="Glyco_hydro_3_C"/>
    <property type="match status" value="1"/>
</dbReference>
<feature type="domain" description="Fibronectin type III-like" evidence="4">
    <location>
        <begin position="666"/>
        <end position="735"/>
    </location>
</feature>
<evidence type="ECO:0000313" key="6">
    <source>
        <dbReference type="Proteomes" id="UP001597061"/>
    </source>
</evidence>
<dbReference type="InterPro" id="IPR044993">
    <property type="entry name" value="BXL"/>
</dbReference>
<dbReference type="GO" id="GO:0016787">
    <property type="term" value="F:hydrolase activity"/>
    <property type="evidence" value="ECO:0007669"/>
    <property type="project" value="UniProtKB-KW"/>
</dbReference>
<dbReference type="SUPFAM" id="SSF51445">
    <property type="entry name" value="(Trans)glycosidases"/>
    <property type="match status" value="1"/>
</dbReference>
<dbReference type="Gene3D" id="2.60.40.10">
    <property type="entry name" value="Immunoglobulins"/>
    <property type="match status" value="1"/>
</dbReference>
<keyword evidence="2" id="KW-0732">Signal</keyword>
<evidence type="ECO:0000256" key="3">
    <source>
        <dbReference type="ARBA" id="ARBA00022801"/>
    </source>
</evidence>
<keyword evidence="6" id="KW-1185">Reference proteome</keyword>
<dbReference type="SUPFAM" id="SSF52279">
    <property type="entry name" value="Beta-D-glucan exohydrolase, C-terminal domain"/>
    <property type="match status" value="1"/>
</dbReference>
<dbReference type="InterPro" id="IPR026891">
    <property type="entry name" value="Fn3-like"/>
</dbReference>
<dbReference type="InterPro" id="IPR036881">
    <property type="entry name" value="Glyco_hydro_3_C_sf"/>
</dbReference>
<dbReference type="SMART" id="SM01217">
    <property type="entry name" value="Fn3_like"/>
    <property type="match status" value="1"/>
</dbReference>
<dbReference type="InterPro" id="IPR013783">
    <property type="entry name" value="Ig-like_fold"/>
</dbReference>
<dbReference type="InterPro" id="IPR017853">
    <property type="entry name" value="GH"/>
</dbReference>
<protein>
    <submittedName>
        <fullName evidence="5">Glycoside hydrolase family 3 C-terminal domain-containing protein</fullName>
    </submittedName>
</protein>
<keyword evidence="3 5" id="KW-0378">Hydrolase</keyword>
<evidence type="ECO:0000256" key="1">
    <source>
        <dbReference type="ARBA" id="ARBA00005336"/>
    </source>
</evidence>
<evidence type="ECO:0000259" key="4">
    <source>
        <dbReference type="SMART" id="SM01217"/>
    </source>
</evidence>
<dbReference type="Pfam" id="PF14310">
    <property type="entry name" value="Fn3-like"/>
    <property type="match status" value="1"/>
</dbReference>
<dbReference type="PRINTS" id="PR00133">
    <property type="entry name" value="GLHYDRLASE3"/>
</dbReference>
<comment type="similarity">
    <text evidence="1">Belongs to the glycosyl hydrolase 3 family.</text>
</comment>
<dbReference type="InterPro" id="IPR036962">
    <property type="entry name" value="Glyco_hydro_3_N_sf"/>
</dbReference>
<sequence length="756" mass="83098">MKNTVLKTLLIIFLTSIIFNCDTKKTEHIDNTIAEATKPIDTFPFYNTSLSIDDRVEDLISRLTLEEKVNQMMNSTSGIKRLKIPPYDYWNEALHGVGRSCAATIFPQAIGLGATFDADLAFKVSSAISDEARAIYNATAKKGYQIQYNGLTFWTPNINIFRDPRWGRGQETYGEDPYLTSILGVSFVKGLQGDNPNYLKTAACAKHFAVHSGPEKVRHEFNAEVNQKDLWETYLPAFKALVDANVESVMCAYNRTNGEACCASNYLISDVLINQWKFKGHVLTDCSALVDFYKQQNEGGHGVVKSDEEAAALAVKSGISLNCGGTFNALIDAVKNGLITEKEIDKQLATLLKTRFKLGLFDPKGSNPYDTISPEVINSEAHRALSKEVAQKSMVLLKNNGVLPLKNDLSKYFVTGPNAASIEILLGNYYGVNSNMVSILEGISKAIKPTSQLQYRLGAMLNKPSINPINYATGNASNSDVTIVVLGISSQLEGEEGDSIDSDTAGDRLDYNLPKNQIDYLRDLRERADKNPNDRKPIVAVITSGSPVNLTEVHELADAVLLAWYPGEEGGTAVADILFGNVSPSGRLPITFPKSLDQLPAFDNYSMIGRTYKYMTKEPLYPFGFGLSYTSFKYGVIQAPVSTITKKDKLKLNVTVTNTGKVASDEIVQMYISDQVASVIVPIYQLINTKRIHLKPGESKNVEFELSPKDFEIVLNNGSKTIESGTFKIYIGGSTPMQRSLDLGASKPSELIITVN</sequence>
<dbReference type="InterPro" id="IPR002772">
    <property type="entry name" value="Glyco_hydro_3_C"/>
</dbReference>
<dbReference type="EMBL" id="JBHTJI010000001">
    <property type="protein sequence ID" value="MFD0989249.1"/>
    <property type="molecule type" value="Genomic_DNA"/>
</dbReference>
<dbReference type="RefSeq" id="WP_379924819.1">
    <property type="nucleotide sequence ID" value="NZ_JBHTJI010000001.1"/>
</dbReference>
<evidence type="ECO:0000313" key="5">
    <source>
        <dbReference type="EMBL" id="MFD0989249.1"/>
    </source>
</evidence>
<dbReference type="InterPro" id="IPR001764">
    <property type="entry name" value="Glyco_hydro_3_N"/>
</dbReference>
<dbReference type="Proteomes" id="UP001597061">
    <property type="component" value="Unassembled WGS sequence"/>
</dbReference>
<gene>
    <name evidence="5" type="ORF">ACFQ1R_04015</name>
</gene>
<accession>A0ABW3JGP7</accession>
<reference evidence="6" key="1">
    <citation type="journal article" date="2019" name="Int. J. Syst. Evol. Microbiol.">
        <title>The Global Catalogue of Microorganisms (GCM) 10K type strain sequencing project: providing services to taxonomists for standard genome sequencing and annotation.</title>
        <authorList>
            <consortium name="The Broad Institute Genomics Platform"/>
            <consortium name="The Broad Institute Genome Sequencing Center for Infectious Disease"/>
            <person name="Wu L."/>
            <person name="Ma J."/>
        </authorList>
    </citation>
    <scope>NUCLEOTIDE SEQUENCE [LARGE SCALE GENOMIC DNA]</scope>
    <source>
        <strain evidence="6">CCUG 62414</strain>
    </source>
</reference>